<proteinExistence type="predicted"/>
<evidence type="ECO:0000313" key="3">
    <source>
        <dbReference type="Proteomes" id="UP001454036"/>
    </source>
</evidence>
<feature type="region of interest" description="Disordered" evidence="1">
    <location>
        <begin position="103"/>
        <end position="126"/>
    </location>
</feature>
<dbReference type="Proteomes" id="UP001454036">
    <property type="component" value="Unassembled WGS sequence"/>
</dbReference>
<comment type="caution">
    <text evidence="2">The sequence shown here is derived from an EMBL/GenBank/DDBJ whole genome shotgun (WGS) entry which is preliminary data.</text>
</comment>
<dbReference type="EMBL" id="BAABME010011543">
    <property type="protein sequence ID" value="GAA0183930.1"/>
    <property type="molecule type" value="Genomic_DNA"/>
</dbReference>
<sequence>MDEGGGQLLDDGEIARQVEVLGSGSLCGPRGFWVGSERGWMGAGRSAGEGWAGVWTVWAVEDIMHGGAILKEIVLKVPAAVREGRPSPGSMVVAGPSSGRGGLFPASSPAIGPPEMKEIDALTIRE</sequence>
<name>A0AAV3RTL4_LITER</name>
<dbReference type="AlphaFoldDB" id="A0AAV3RTL4"/>
<protein>
    <submittedName>
        <fullName evidence="2">Uncharacterized protein</fullName>
    </submittedName>
</protein>
<evidence type="ECO:0000313" key="2">
    <source>
        <dbReference type="EMBL" id="GAA0183930.1"/>
    </source>
</evidence>
<gene>
    <name evidence="2" type="ORF">LIER_31261</name>
</gene>
<evidence type="ECO:0000256" key="1">
    <source>
        <dbReference type="SAM" id="MobiDB-lite"/>
    </source>
</evidence>
<reference evidence="2 3" key="1">
    <citation type="submission" date="2024-01" db="EMBL/GenBank/DDBJ databases">
        <title>The complete chloroplast genome sequence of Lithospermum erythrorhizon: insights into the phylogenetic relationship among Boraginaceae species and the maternal lineages of purple gromwells.</title>
        <authorList>
            <person name="Okada T."/>
            <person name="Watanabe K."/>
        </authorList>
    </citation>
    <scope>NUCLEOTIDE SEQUENCE [LARGE SCALE GENOMIC DNA]</scope>
</reference>
<accession>A0AAV3RTL4</accession>
<feature type="compositionally biased region" description="Basic and acidic residues" evidence="1">
    <location>
        <begin position="115"/>
        <end position="126"/>
    </location>
</feature>
<organism evidence="2 3">
    <name type="scientific">Lithospermum erythrorhizon</name>
    <name type="common">Purple gromwell</name>
    <name type="synonym">Lithospermum officinale var. erythrorhizon</name>
    <dbReference type="NCBI Taxonomy" id="34254"/>
    <lineage>
        <taxon>Eukaryota</taxon>
        <taxon>Viridiplantae</taxon>
        <taxon>Streptophyta</taxon>
        <taxon>Embryophyta</taxon>
        <taxon>Tracheophyta</taxon>
        <taxon>Spermatophyta</taxon>
        <taxon>Magnoliopsida</taxon>
        <taxon>eudicotyledons</taxon>
        <taxon>Gunneridae</taxon>
        <taxon>Pentapetalae</taxon>
        <taxon>asterids</taxon>
        <taxon>lamiids</taxon>
        <taxon>Boraginales</taxon>
        <taxon>Boraginaceae</taxon>
        <taxon>Boraginoideae</taxon>
        <taxon>Lithospermeae</taxon>
        <taxon>Lithospermum</taxon>
    </lineage>
</organism>
<keyword evidence="3" id="KW-1185">Reference proteome</keyword>